<dbReference type="EMBL" id="UPHU01000001">
    <property type="protein sequence ID" value="VBA49969.1"/>
    <property type="molecule type" value="Genomic_DNA"/>
</dbReference>
<protein>
    <submittedName>
        <fullName evidence="5">Putative PPE family protein PPE32</fullName>
    </submittedName>
</protein>
<gene>
    <name evidence="5" type="ORF">LAUMK142_02288</name>
</gene>
<feature type="domain" description="PPE family C-terminal" evidence="4">
    <location>
        <begin position="301"/>
        <end position="384"/>
    </location>
</feature>
<dbReference type="GO" id="GO:0052572">
    <property type="term" value="P:response to host immune response"/>
    <property type="evidence" value="ECO:0007669"/>
    <property type="project" value="TreeGrafter"/>
</dbReference>
<dbReference type="SUPFAM" id="SSF140459">
    <property type="entry name" value="PE/PPE dimer-like"/>
    <property type="match status" value="1"/>
</dbReference>
<organism evidence="5 6">
    <name type="scientific">Mycobacterium pseudokansasii</name>
    <dbReference type="NCBI Taxonomy" id="2341080"/>
    <lineage>
        <taxon>Bacteria</taxon>
        <taxon>Bacillati</taxon>
        <taxon>Actinomycetota</taxon>
        <taxon>Actinomycetes</taxon>
        <taxon>Mycobacteriales</taxon>
        <taxon>Mycobacteriaceae</taxon>
        <taxon>Mycobacterium</taxon>
    </lineage>
</organism>
<feature type="domain" description="PPE" evidence="3">
    <location>
        <begin position="2"/>
        <end position="164"/>
    </location>
</feature>
<dbReference type="Gene3D" id="1.20.1260.20">
    <property type="entry name" value="PPE superfamily"/>
    <property type="match status" value="1"/>
</dbReference>
<evidence type="ECO:0000313" key="5">
    <source>
        <dbReference type="EMBL" id="VBA49969.1"/>
    </source>
</evidence>
<reference evidence="5 6" key="1">
    <citation type="submission" date="2018-09" db="EMBL/GenBank/DDBJ databases">
        <authorList>
            <person name="Tagini F."/>
        </authorList>
    </citation>
    <scope>NUCLEOTIDE SEQUENCE [LARGE SCALE GENOMIC DNA]</scope>
    <source>
        <strain evidence="5 6">MK142</strain>
    </source>
</reference>
<name>A0A498QQF6_9MYCO</name>
<dbReference type="AlphaFoldDB" id="A0A498QQF6"/>
<feature type="region of interest" description="Disordered" evidence="2">
    <location>
        <begin position="364"/>
        <end position="389"/>
    </location>
</feature>
<evidence type="ECO:0000256" key="1">
    <source>
        <dbReference type="ARBA" id="ARBA00010652"/>
    </source>
</evidence>
<proteinExistence type="inferred from homology"/>
<dbReference type="Pfam" id="PF00823">
    <property type="entry name" value="PPE"/>
    <property type="match status" value="1"/>
</dbReference>
<dbReference type="PANTHER" id="PTHR46766:SF1">
    <property type="entry name" value="GLUTAMINE-RICH PROTEIN 2"/>
    <property type="match status" value="1"/>
</dbReference>
<dbReference type="InterPro" id="IPR022171">
    <property type="entry name" value="PPE_C"/>
</dbReference>
<dbReference type="PANTHER" id="PTHR46766">
    <property type="entry name" value="GLUTAMINE-RICH PROTEIN 2"/>
    <property type="match status" value="1"/>
</dbReference>
<keyword evidence="6" id="KW-1185">Reference proteome</keyword>
<dbReference type="InterPro" id="IPR000030">
    <property type="entry name" value="PPE_dom"/>
</dbReference>
<dbReference type="FunFam" id="1.20.1260.20:FF:000001">
    <property type="entry name" value="PPE family protein PPE41"/>
    <property type="match status" value="1"/>
</dbReference>
<evidence type="ECO:0000256" key="2">
    <source>
        <dbReference type="SAM" id="MobiDB-lite"/>
    </source>
</evidence>
<comment type="similarity">
    <text evidence="1">Belongs to the mycobacterial PPE family.</text>
</comment>
<evidence type="ECO:0000313" key="6">
    <source>
        <dbReference type="Proteomes" id="UP000268285"/>
    </source>
</evidence>
<dbReference type="Pfam" id="PF12484">
    <property type="entry name" value="PPE-SVP"/>
    <property type="match status" value="1"/>
</dbReference>
<sequence>MDFAMLPPEVNSTRMYAGPGSAPMLVAAATWDGLAEQLYSASASYSSVVSGLTSGPWLGPASASMAAAVAPYVVWMTTTASLAEQTANQARAAAAAFEAAFAMTVPPPLIAANRSLLMALIATNIFGQNTPAIAATEALYDEMWAQDAAAMYGYAGGSAAATALVPFSPPPQTANPAGQVGQAAAVAQAAAASGASDTQVVLTQLTAAVPQALQGLASGASSPLTSATSTMSSLNPAMSFVSSVGWIMSAGLSNANQLKSLVPTTASAVSSELPALATGLGSGANLAAPTGLSLVGAGEASAAVGRAGTIGALSVPQSWATATEVVSPAASAGQGLGQGALSAAGADGPGGLFGAPLATVAGRNEGSTAGATPRFDMRPTVMPRSPIGG</sequence>
<evidence type="ECO:0000259" key="3">
    <source>
        <dbReference type="Pfam" id="PF00823"/>
    </source>
</evidence>
<dbReference type="Proteomes" id="UP000268285">
    <property type="component" value="Unassembled WGS sequence"/>
</dbReference>
<dbReference type="InterPro" id="IPR038332">
    <property type="entry name" value="PPE_sf"/>
</dbReference>
<dbReference type="RefSeq" id="WP_099188746.1">
    <property type="nucleotide sequence ID" value="NZ_UPHN01000057.1"/>
</dbReference>
<evidence type="ECO:0000259" key="4">
    <source>
        <dbReference type="Pfam" id="PF12484"/>
    </source>
</evidence>
<accession>A0A498QQF6</accession>
<dbReference type="OrthoDB" id="4731245at2"/>